<evidence type="ECO:0000256" key="3">
    <source>
        <dbReference type="RuleBase" id="RU000363"/>
    </source>
</evidence>
<dbReference type="PANTHER" id="PTHR43976">
    <property type="entry name" value="SHORT CHAIN DEHYDROGENASE"/>
    <property type="match status" value="1"/>
</dbReference>
<evidence type="ECO:0000313" key="5">
    <source>
        <dbReference type="Proteomes" id="UP000030669"/>
    </source>
</evidence>
<dbReference type="OrthoDB" id="1274115at2759"/>
<dbReference type="AlphaFoldDB" id="S7S036"/>
<gene>
    <name evidence="4" type="ORF">GLOTRDRAFT_103131</name>
</gene>
<reference evidence="4 5" key="1">
    <citation type="journal article" date="2012" name="Science">
        <title>The Paleozoic origin of enzymatic lignin decomposition reconstructed from 31 fungal genomes.</title>
        <authorList>
            <person name="Floudas D."/>
            <person name="Binder M."/>
            <person name="Riley R."/>
            <person name="Barry K."/>
            <person name="Blanchette R.A."/>
            <person name="Henrissat B."/>
            <person name="Martinez A.T."/>
            <person name="Otillar R."/>
            <person name="Spatafora J.W."/>
            <person name="Yadav J.S."/>
            <person name="Aerts A."/>
            <person name="Benoit I."/>
            <person name="Boyd A."/>
            <person name="Carlson A."/>
            <person name="Copeland A."/>
            <person name="Coutinho P.M."/>
            <person name="de Vries R.P."/>
            <person name="Ferreira P."/>
            <person name="Findley K."/>
            <person name="Foster B."/>
            <person name="Gaskell J."/>
            <person name="Glotzer D."/>
            <person name="Gorecki P."/>
            <person name="Heitman J."/>
            <person name="Hesse C."/>
            <person name="Hori C."/>
            <person name="Igarashi K."/>
            <person name="Jurgens J.A."/>
            <person name="Kallen N."/>
            <person name="Kersten P."/>
            <person name="Kohler A."/>
            <person name="Kuees U."/>
            <person name="Kumar T.K.A."/>
            <person name="Kuo A."/>
            <person name="LaButti K."/>
            <person name="Larrondo L.F."/>
            <person name="Lindquist E."/>
            <person name="Ling A."/>
            <person name="Lombard V."/>
            <person name="Lucas S."/>
            <person name="Lundell T."/>
            <person name="Martin R."/>
            <person name="McLaughlin D.J."/>
            <person name="Morgenstern I."/>
            <person name="Morin E."/>
            <person name="Murat C."/>
            <person name="Nagy L.G."/>
            <person name="Nolan M."/>
            <person name="Ohm R.A."/>
            <person name="Patyshakuliyeva A."/>
            <person name="Rokas A."/>
            <person name="Ruiz-Duenas F.J."/>
            <person name="Sabat G."/>
            <person name="Salamov A."/>
            <person name="Samejima M."/>
            <person name="Schmutz J."/>
            <person name="Slot J.C."/>
            <person name="St John F."/>
            <person name="Stenlid J."/>
            <person name="Sun H."/>
            <person name="Sun S."/>
            <person name="Syed K."/>
            <person name="Tsang A."/>
            <person name="Wiebenga A."/>
            <person name="Young D."/>
            <person name="Pisabarro A."/>
            <person name="Eastwood D.C."/>
            <person name="Martin F."/>
            <person name="Cullen D."/>
            <person name="Grigoriev I.V."/>
            <person name="Hibbett D.S."/>
        </authorList>
    </citation>
    <scope>NUCLEOTIDE SEQUENCE [LARGE SCALE GENOMIC DNA]</scope>
    <source>
        <strain evidence="4 5">ATCC 11539</strain>
    </source>
</reference>
<dbReference type="PRINTS" id="PR00080">
    <property type="entry name" value="SDRFAMILY"/>
</dbReference>
<dbReference type="GO" id="GO:0016491">
    <property type="term" value="F:oxidoreductase activity"/>
    <property type="evidence" value="ECO:0007669"/>
    <property type="project" value="UniProtKB-KW"/>
</dbReference>
<dbReference type="PANTHER" id="PTHR43976:SF16">
    <property type="entry name" value="SHORT-CHAIN DEHYDROGENASE_REDUCTASE FAMILY PROTEIN"/>
    <property type="match status" value="1"/>
</dbReference>
<dbReference type="HOGENOM" id="CLU_010194_2_9_1"/>
<dbReference type="EMBL" id="KB469297">
    <property type="protein sequence ID" value="EPQ59054.1"/>
    <property type="molecule type" value="Genomic_DNA"/>
</dbReference>
<comment type="similarity">
    <text evidence="1 3">Belongs to the short-chain dehydrogenases/reductases (SDR) family.</text>
</comment>
<protein>
    <submittedName>
        <fullName evidence="4">NAD P-binding protein</fullName>
    </submittedName>
</protein>
<keyword evidence="2" id="KW-0560">Oxidoreductase</keyword>
<dbReference type="Pfam" id="PF00106">
    <property type="entry name" value="adh_short"/>
    <property type="match status" value="1"/>
</dbReference>
<organism evidence="4 5">
    <name type="scientific">Gloeophyllum trabeum (strain ATCC 11539 / FP-39264 / Madison 617)</name>
    <name type="common">Brown rot fungus</name>
    <dbReference type="NCBI Taxonomy" id="670483"/>
    <lineage>
        <taxon>Eukaryota</taxon>
        <taxon>Fungi</taxon>
        <taxon>Dikarya</taxon>
        <taxon>Basidiomycota</taxon>
        <taxon>Agaricomycotina</taxon>
        <taxon>Agaricomycetes</taxon>
        <taxon>Gloeophyllales</taxon>
        <taxon>Gloeophyllaceae</taxon>
        <taxon>Gloeophyllum</taxon>
    </lineage>
</organism>
<dbReference type="OMA" id="NIYATGW"/>
<dbReference type="Gene3D" id="3.40.50.720">
    <property type="entry name" value="NAD(P)-binding Rossmann-like Domain"/>
    <property type="match status" value="1"/>
</dbReference>
<dbReference type="InterPro" id="IPR036291">
    <property type="entry name" value="NAD(P)-bd_dom_sf"/>
</dbReference>
<dbReference type="Proteomes" id="UP000030669">
    <property type="component" value="Unassembled WGS sequence"/>
</dbReference>
<dbReference type="RefSeq" id="XP_007862142.1">
    <property type="nucleotide sequence ID" value="XM_007863951.1"/>
</dbReference>
<evidence type="ECO:0000256" key="2">
    <source>
        <dbReference type="ARBA" id="ARBA00023002"/>
    </source>
</evidence>
<sequence length="292" mass="32479">MSVTTESSSTLVWFITGTSSGMGNCLVRSVLARGDKVIATARFLHTIQDFPKSENIRLMQLDVTDGFEKMKEKVAEAVQQFGRIDVVVNNAGIAVRSLLEEGGSQQCREQFETNVFGVLDVTSAVLPYMRERRSGTVVLLGSRSSWKADIPVEGFYSASKAAVRVLGETLSVELKEFNIRVLVVEPGAFRTKNIFSRPFYEGNKIADYDALREHAEGLYTKADGHQPGDPVKAMDVVVDVVQGQGRARGKRWPTILPLGMEAEQAIRNKSEVMQEMLDDWKDIIRDTRLDES</sequence>
<proteinExistence type="inferred from homology"/>
<name>S7S036_GLOTA</name>
<dbReference type="GeneID" id="19298544"/>
<dbReference type="InterPro" id="IPR002347">
    <property type="entry name" value="SDR_fam"/>
</dbReference>
<dbReference type="CDD" id="cd05374">
    <property type="entry name" value="17beta-HSD-like_SDR_c"/>
    <property type="match status" value="1"/>
</dbReference>
<dbReference type="eggNOG" id="KOG1209">
    <property type="taxonomic scope" value="Eukaryota"/>
</dbReference>
<evidence type="ECO:0000256" key="1">
    <source>
        <dbReference type="ARBA" id="ARBA00006484"/>
    </source>
</evidence>
<accession>S7S036</accession>
<dbReference type="SUPFAM" id="SSF51735">
    <property type="entry name" value="NAD(P)-binding Rossmann-fold domains"/>
    <property type="match status" value="1"/>
</dbReference>
<keyword evidence="5" id="KW-1185">Reference proteome</keyword>
<dbReference type="InterPro" id="IPR051911">
    <property type="entry name" value="SDR_oxidoreductase"/>
</dbReference>
<dbReference type="PRINTS" id="PR00081">
    <property type="entry name" value="GDHRDH"/>
</dbReference>
<dbReference type="KEGG" id="gtr:GLOTRDRAFT_103131"/>
<evidence type="ECO:0000313" key="4">
    <source>
        <dbReference type="EMBL" id="EPQ59054.1"/>
    </source>
</evidence>